<dbReference type="Proteomes" id="UP000321598">
    <property type="component" value="Unassembled WGS sequence"/>
</dbReference>
<evidence type="ECO:0000313" key="4">
    <source>
        <dbReference type="EMBL" id="GEQ00295.1"/>
    </source>
</evidence>
<evidence type="ECO:0000256" key="1">
    <source>
        <dbReference type="ARBA" id="ARBA00006068"/>
    </source>
</evidence>
<keyword evidence="7" id="KW-1185">Reference proteome</keyword>
<evidence type="ECO:0000313" key="5">
    <source>
        <dbReference type="EMBL" id="SUJ08533.1"/>
    </source>
</evidence>
<dbReference type="STRING" id="1212545.SARL_01281"/>
<dbReference type="PANTHER" id="PTHR33392:SF6">
    <property type="entry name" value="POLYISOPRENYL-TEICHOIC ACID--PEPTIDOGLYCAN TEICHOIC ACID TRANSFERASE TAGU"/>
    <property type="match status" value="1"/>
</dbReference>
<accession>A0A380BWW2</accession>
<evidence type="ECO:0000313" key="7">
    <source>
        <dbReference type="Proteomes" id="UP000321598"/>
    </source>
</evidence>
<reference evidence="5 6" key="1">
    <citation type="submission" date="2018-06" db="EMBL/GenBank/DDBJ databases">
        <authorList>
            <consortium name="Pathogen Informatics"/>
            <person name="Doyle S."/>
        </authorList>
    </citation>
    <scope>NUCLEOTIDE SEQUENCE [LARGE SCALE GENOMIC DNA]</scope>
    <source>
        <strain evidence="5 6">NCTC12413</strain>
    </source>
</reference>
<reference evidence="4 7" key="2">
    <citation type="submission" date="2019-07" db="EMBL/GenBank/DDBJ databases">
        <title>Whole genome shotgun sequence of Staphylococcus arlettae NBRC 109765.</title>
        <authorList>
            <person name="Hosoyama A."/>
            <person name="Uohara A."/>
            <person name="Ohji S."/>
            <person name="Ichikawa N."/>
        </authorList>
    </citation>
    <scope>NUCLEOTIDE SEQUENCE [LARGE SCALE GENOMIC DNA]</scope>
    <source>
        <strain evidence="4 7">NBRC 109765</strain>
    </source>
</reference>
<comment type="similarity">
    <text evidence="1">Belongs to the LytR/CpsA/Psr (LCP) family.</text>
</comment>
<organism evidence="5 6">
    <name type="scientific">Staphylococcus arlettae</name>
    <dbReference type="NCBI Taxonomy" id="29378"/>
    <lineage>
        <taxon>Bacteria</taxon>
        <taxon>Bacillati</taxon>
        <taxon>Bacillota</taxon>
        <taxon>Bacilli</taxon>
        <taxon>Bacillales</taxon>
        <taxon>Staphylococcaceae</taxon>
        <taxon>Staphylococcus</taxon>
    </lineage>
</organism>
<proteinExistence type="inferred from homology"/>
<feature type="domain" description="Cell envelope-related transcriptional attenuator" evidence="3">
    <location>
        <begin position="78"/>
        <end position="223"/>
    </location>
</feature>
<evidence type="ECO:0000259" key="3">
    <source>
        <dbReference type="Pfam" id="PF03816"/>
    </source>
</evidence>
<dbReference type="OrthoDB" id="27330at2"/>
<dbReference type="Proteomes" id="UP000254956">
    <property type="component" value="Unassembled WGS sequence"/>
</dbReference>
<dbReference type="AlphaFoldDB" id="A0A380BWW2"/>
<sequence>MNITKRSKIIMILLILLIVISSFIIYKIIHFNNAIQDSQHSKQTVATQHKIKAQKPISIAIFGVDSDATRAKTHTGQRTDTIVIASINPQNEKTELISVPRDTYSEIPGIEGHEKMAHAYAYGGPKLAMESLRQNLNVPIDGYMTVDMDGFQQLIDLCDGVTVTSNATFNYNGSNFKEGKKVTLSGDKALDYVRSRKETGAGGDEGRTARQRQVIEALGKKLNQSNSLITLNRILKVTENNVQTNLSLGDLKSLYSNYKPALKNMHKATIDGENLIEDDGIWYFEANEDDKSVKINNYKNNLK</sequence>
<evidence type="ECO:0000256" key="2">
    <source>
        <dbReference type="SAM" id="Phobius"/>
    </source>
</evidence>
<dbReference type="PANTHER" id="PTHR33392">
    <property type="entry name" value="POLYISOPRENYL-TEICHOIC ACID--PEPTIDOGLYCAN TEICHOIC ACID TRANSFERASE TAGU"/>
    <property type="match status" value="1"/>
</dbReference>
<feature type="transmembrane region" description="Helical" evidence="2">
    <location>
        <begin position="9"/>
        <end position="29"/>
    </location>
</feature>
<dbReference type="Gene3D" id="3.40.630.190">
    <property type="entry name" value="LCP protein"/>
    <property type="match status" value="1"/>
</dbReference>
<dbReference type="EMBL" id="UGZE01000001">
    <property type="protein sequence ID" value="SUJ08533.1"/>
    <property type="molecule type" value="Genomic_DNA"/>
</dbReference>
<protein>
    <submittedName>
        <fullName evidence="5">Transcriptional regulator</fullName>
    </submittedName>
</protein>
<dbReference type="InterPro" id="IPR050922">
    <property type="entry name" value="LytR/CpsA/Psr_CW_biosynth"/>
</dbReference>
<dbReference type="InterPro" id="IPR004474">
    <property type="entry name" value="LytR_CpsA_psr"/>
</dbReference>
<evidence type="ECO:0000313" key="6">
    <source>
        <dbReference type="Proteomes" id="UP000254956"/>
    </source>
</evidence>
<dbReference type="RefSeq" id="WP_002509037.1">
    <property type="nucleotide sequence ID" value="NZ_BKAV01000010.1"/>
</dbReference>
<gene>
    <name evidence="5" type="primary">lytR_2</name>
    <name evidence="5" type="ORF">NCTC12413_00294</name>
    <name evidence="4" type="ORF">SAR03_13320</name>
</gene>
<dbReference type="Pfam" id="PF03816">
    <property type="entry name" value="LytR_cpsA_psr"/>
    <property type="match status" value="1"/>
</dbReference>
<dbReference type="NCBIfam" id="TIGR00350">
    <property type="entry name" value="lytR_cpsA_psr"/>
    <property type="match status" value="1"/>
</dbReference>
<keyword evidence="2" id="KW-1133">Transmembrane helix</keyword>
<keyword evidence="2" id="KW-0812">Transmembrane</keyword>
<keyword evidence="2" id="KW-0472">Membrane</keyword>
<dbReference type="EMBL" id="BKAV01000010">
    <property type="protein sequence ID" value="GEQ00295.1"/>
    <property type="molecule type" value="Genomic_DNA"/>
</dbReference>
<name>A0A380BWW2_9STAP</name>